<dbReference type="GO" id="GO:0003676">
    <property type="term" value="F:nucleic acid binding"/>
    <property type="evidence" value="ECO:0007669"/>
    <property type="project" value="InterPro"/>
</dbReference>
<reference evidence="2 3" key="1">
    <citation type="submission" date="2019-07" db="EMBL/GenBank/DDBJ databases">
        <title>New species of Amycolatopsis and Streptomyces.</title>
        <authorList>
            <person name="Duangmal K."/>
            <person name="Teo W.F.A."/>
            <person name="Lipun K."/>
        </authorList>
    </citation>
    <scope>NUCLEOTIDE SEQUENCE [LARGE SCALE GENOMIC DNA]</scope>
    <source>
        <strain evidence="2 3">NBRC 106415</strain>
    </source>
</reference>
<protein>
    <submittedName>
        <fullName evidence="2">HNH endonuclease</fullName>
    </submittedName>
</protein>
<dbReference type="InterPro" id="IPR002711">
    <property type="entry name" value="HNH"/>
</dbReference>
<dbReference type="InterPro" id="IPR003615">
    <property type="entry name" value="HNH_nuc"/>
</dbReference>
<dbReference type="AlphaFoldDB" id="A0A5N8XSK8"/>
<feature type="domain" description="HNH" evidence="1">
    <location>
        <begin position="160"/>
        <end position="201"/>
    </location>
</feature>
<sequence>MTNGVQYTHERLAEAAAQCSDIDEVIAFFGTRPYGYLRGYLMKRFSHFGIDISHFRPCGRRPRPSQDELKAAVAESISISEVLRRLDRPNNGSQRAQLHRWITEANLTTSHFLGQAHQQGKPGTNTKRPEEVLVRHDGIRRTSTRAIRRALREVGVAEECARCGIGPEWLGKPMTLEVDHISGDWSDDRRENLRLLCPNCHAITSTWCRGGGRRSPQASPPMTGTMAVHAAVS</sequence>
<name>A0A5N8XSK8_9ACTN</name>
<dbReference type="Proteomes" id="UP000400924">
    <property type="component" value="Unassembled WGS sequence"/>
</dbReference>
<evidence type="ECO:0000259" key="1">
    <source>
        <dbReference type="Pfam" id="PF01844"/>
    </source>
</evidence>
<comment type="caution">
    <text evidence="2">The sequence shown here is derived from an EMBL/GenBank/DDBJ whole genome shotgun (WGS) entry which is preliminary data.</text>
</comment>
<keyword evidence="2" id="KW-0540">Nuclease</keyword>
<keyword evidence="3" id="KW-1185">Reference proteome</keyword>
<keyword evidence="2" id="KW-0378">Hydrolase</keyword>
<dbReference type="RefSeq" id="WP_152775400.1">
    <property type="nucleotide sequence ID" value="NZ_VJZC01000361.1"/>
</dbReference>
<dbReference type="OrthoDB" id="2085958at2"/>
<evidence type="ECO:0000313" key="2">
    <source>
        <dbReference type="EMBL" id="MPY62008.1"/>
    </source>
</evidence>
<evidence type="ECO:0000313" key="3">
    <source>
        <dbReference type="Proteomes" id="UP000400924"/>
    </source>
</evidence>
<dbReference type="GO" id="GO:0008270">
    <property type="term" value="F:zinc ion binding"/>
    <property type="evidence" value="ECO:0007669"/>
    <property type="project" value="InterPro"/>
</dbReference>
<dbReference type="EMBL" id="VJZC01000361">
    <property type="protein sequence ID" value="MPY62008.1"/>
    <property type="molecule type" value="Genomic_DNA"/>
</dbReference>
<dbReference type="CDD" id="cd00085">
    <property type="entry name" value="HNHc"/>
    <property type="match status" value="1"/>
</dbReference>
<accession>A0A5N8XSK8</accession>
<proteinExistence type="predicted"/>
<dbReference type="Pfam" id="PF01844">
    <property type="entry name" value="HNH"/>
    <property type="match status" value="1"/>
</dbReference>
<keyword evidence="2" id="KW-0255">Endonuclease</keyword>
<organism evidence="2 3">
    <name type="scientific">Streptomyces spongiae</name>
    <dbReference type="NCBI Taxonomy" id="565072"/>
    <lineage>
        <taxon>Bacteria</taxon>
        <taxon>Bacillati</taxon>
        <taxon>Actinomycetota</taxon>
        <taxon>Actinomycetes</taxon>
        <taxon>Kitasatosporales</taxon>
        <taxon>Streptomycetaceae</taxon>
        <taxon>Streptomyces</taxon>
    </lineage>
</organism>
<gene>
    <name evidence="2" type="ORF">FNH08_34170</name>
</gene>
<dbReference type="GO" id="GO:0004519">
    <property type="term" value="F:endonuclease activity"/>
    <property type="evidence" value="ECO:0007669"/>
    <property type="project" value="UniProtKB-KW"/>
</dbReference>